<dbReference type="InterPro" id="IPR003439">
    <property type="entry name" value="ABC_transporter-like_ATP-bd"/>
</dbReference>
<evidence type="ECO:0000256" key="1">
    <source>
        <dbReference type="ARBA" id="ARBA00005417"/>
    </source>
</evidence>
<comment type="similarity">
    <text evidence="1">Belongs to the ABC transporter superfamily.</text>
</comment>
<dbReference type="RefSeq" id="WP_013720989.1">
    <property type="nucleotide sequence ID" value="NZ_LGVO01000029.1"/>
</dbReference>
<proteinExistence type="inferred from homology"/>
<sequence length="234" mass="26642">MKEIILKTKNLTKVFNNQISVDNLSITVERGDIYGFLGENGAGKTTTLKMILGLIPPTSGEITLFNKNIKKNDYSYFKKIGSIIEYPSFYESLTAYENLKLHEEYLGISNRKLIDESLDKLGILNDKNKKVCEFSLGMKQRLGIARAILHKPEILILDEPINGLDPMGIKEIREFIKNIASVDNTTVIISSHILSEIQLLATKIGIIHKGKLLEEISIRTVKDCYKELRFRRRK</sequence>
<keyword evidence="2" id="KW-0813">Transport</keyword>
<evidence type="ECO:0000259" key="5">
    <source>
        <dbReference type="PROSITE" id="PS50893"/>
    </source>
</evidence>
<dbReference type="Proteomes" id="UP000037540">
    <property type="component" value="Unassembled WGS sequence"/>
</dbReference>
<keyword evidence="3" id="KW-0547">Nucleotide-binding</keyword>
<dbReference type="InterPro" id="IPR003593">
    <property type="entry name" value="AAA+_ATPase"/>
</dbReference>
<evidence type="ECO:0000256" key="3">
    <source>
        <dbReference type="ARBA" id="ARBA00022741"/>
    </source>
</evidence>
<dbReference type="GO" id="GO:0005524">
    <property type="term" value="F:ATP binding"/>
    <property type="evidence" value="ECO:0007669"/>
    <property type="project" value="UniProtKB-KW"/>
</dbReference>
<evidence type="ECO:0000313" key="7">
    <source>
        <dbReference type="Proteomes" id="UP000037540"/>
    </source>
</evidence>
<dbReference type="PROSITE" id="PS50893">
    <property type="entry name" value="ABC_TRANSPORTER_2"/>
    <property type="match status" value="1"/>
</dbReference>
<dbReference type="SMART" id="SM00382">
    <property type="entry name" value="AAA"/>
    <property type="match status" value="1"/>
</dbReference>
<protein>
    <submittedName>
        <fullName evidence="6">ABC transporter ATP-binding protein</fullName>
    </submittedName>
</protein>
<dbReference type="Gene3D" id="3.40.50.300">
    <property type="entry name" value="P-loop containing nucleotide triphosphate hydrolases"/>
    <property type="match status" value="1"/>
</dbReference>
<dbReference type="PROSITE" id="PS00211">
    <property type="entry name" value="ABC_TRANSPORTER_1"/>
    <property type="match status" value="1"/>
</dbReference>
<dbReference type="SUPFAM" id="SSF52540">
    <property type="entry name" value="P-loop containing nucleoside triphosphate hydrolases"/>
    <property type="match status" value="1"/>
</dbReference>
<dbReference type="InterPro" id="IPR017871">
    <property type="entry name" value="ABC_transporter-like_CS"/>
</dbReference>
<dbReference type="InterPro" id="IPR027417">
    <property type="entry name" value="P-loop_NTPase"/>
</dbReference>
<keyword evidence="4 6" id="KW-0067">ATP-binding</keyword>
<dbReference type="PANTHER" id="PTHR43335:SF8">
    <property type="entry name" value="ABC TRANSPORTER, ATP-BINDING PROTEIN"/>
    <property type="match status" value="1"/>
</dbReference>
<evidence type="ECO:0000256" key="2">
    <source>
        <dbReference type="ARBA" id="ARBA00022448"/>
    </source>
</evidence>
<dbReference type="EMBL" id="LGVR01000014">
    <property type="protein sequence ID" value="KOA89590.1"/>
    <property type="molecule type" value="Genomic_DNA"/>
</dbReference>
<reference evidence="6 7" key="1">
    <citation type="submission" date="2015-07" db="EMBL/GenBank/DDBJ databases">
        <title>Draft genome sequences of 17 French Clostridium botulinum group III.</title>
        <authorList>
            <person name="Woudstra C."/>
            <person name="Le Marechal C."/>
            <person name="Souillard R."/>
            <person name="Bayon-Auboyer M.-H."/>
            <person name="Dessouter D."/>
            <person name="Fach P."/>
        </authorList>
    </citation>
    <scope>NUCLEOTIDE SEQUENCE [LARGE SCALE GENOMIC DNA]</scope>
    <source>
        <strain evidence="6 7">12LNRI-CD</strain>
    </source>
</reference>
<gene>
    <name evidence="6" type="ORF">ADU74_03685</name>
</gene>
<evidence type="ECO:0000256" key="4">
    <source>
        <dbReference type="ARBA" id="ARBA00022840"/>
    </source>
</evidence>
<dbReference type="OrthoDB" id="9809205at2"/>
<name>A0A9Q1UZ86_CLOBO</name>
<dbReference type="AlphaFoldDB" id="A0A9Q1UZ86"/>
<evidence type="ECO:0000313" key="6">
    <source>
        <dbReference type="EMBL" id="KOA89590.1"/>
    </source>
</evidence>
<feature type="domain" description="ABC transporter" evidence="5">
    <location>
        <begin position="6"/>
        <end position="234"/>
    </location>
</feature>
<dbReference type="Pfam" id="PF00005">
    <property type="entry name" value="ABC_tran"/>
    <property type="match status" value="1"/>
</dbReference>
<comment type="caution">
    <text evidence="6">The sequence shown here is derived from an EMBL/GenBank/DDBJ whole genome shotgun (WGS) entry which is preliminary data.</text>
</comment>
<organism evidence="6 7">
    <name type="scientific">Clostridium botulinum</name>
    <dbReference type="NCBI Taxonomy" id="1491"/>
    <lineage>
        <taxon>Bacteria</taxon>
        <taxon>Bacillati</taxon>
        <taxon>Bacillota</taxon>
        <taxon>Clostridia</taxon>
        <taxon>Eubacteriales</taxon>
        <taxon>Clostridiaceae</taxon>
        <taxon>Clostridium</taxon>
    </lineage>
</organism>
<accession>A0A9Q1UZ86</accession>
<dbReference type="GO" id="GO:0016887">
    <property type="term" value="F:ATP hydrolysis activity"/>
    <property type="evidence" value="ECO:0007669"/>
    <property type="project" value="InterPro"/>
</dbReference>
<dbReference type="PANTHER" id="PTHR43335">
    <property type="entry name" value="ABC TRANSPORTER, ATP-BINDING PROTEIN"/>
    <property type="match status" value="1"/>
</dbReference>